<feature type="region of interest" description="Disordered" evidence="1">
    <location>
        <begin position="1"/>
        <end position="83"/>
    </location>
</feature>
<name>A0A4Z1GDI5_9HELO</name>
<protein>
    <submittedName>
        <fullName evidence="2">Uncharacterized protein</fullName>
    </submittedName>
</protein>
<dbReference type="EMBL" id="PQXK01000245">
    <property type="protein sequence ID" value="TGO33452.1"/>
    <property type="molecule type" value="Genomic_DNA"/>
</dbReference>
<feature type="compositionally biased region" description="Basic and acidic residues" evidence="1">
    <location>
        <begin position="56"/>
        <end position="75"/>
    </location>
</feature>
<evidence type="ECO:0000256" key="1">
    <source>
        <dbReference type="SAM" id="MobiDB-lite"/>
    </source>
</evidence>
<feature type="compositionally biased region" description="Acidic residues" evidence="1">
    <location>
        <begin position="46"/>
        <end position="55"/>
    </location>
</feature>
<gene>
    <name evidence="2" type="ORF">BHYA_0245g00050</name>
</gene>
<accession>A0A4Z1GDI5</accession>
<dbReference type="Proteomes" id="UP000297814">
    <property type="component" value="Unassembled WGS sequence"/>
</dbReference>
<reference evidence="2 3" key="1">
    <citation type="submission" date="2017-12" db="EMBL/GenBank/DDBJ databases">
        <title>Comparative genomics of Botrytis spp.</title>
        <authorList>
            <person name="Valero-Jimenez C.A."/>
            <person name="Tapia P."/>
            <person name="Veloso J."/>
            <person name="Silva-Moreno E."/>
            <person name="Staats M."/>
            <person name="Valdes J.H."/>
            <person name="Van Kan J.A.L."/>
        </authorList>
    </citation>
    <scope>NUCLEOTIDE SEQUENCE [LARGE SCALE GENOMIC DNA]</scope>
    <source>
        <strain evidence="2 3">Bh0001</strain>
    </source>
</reference>
<dbReference type="AlphaFoldDB" id="A0A4Z1GDI5"/>
<keyword evidence="3" id="KW-1185">Reference proteome</keyword>
<comment type="caution">
    <text evidence="2">The sequence shown here is derived from an EMBL/GenBank/DDBJ whole genome shotgun (WGS) entry which is preliminary data.</text>
</comment>
<organism evidence="2 3">
    <name type="scientific">Botrytis hyacinthi</name>
    <dbReference type="NCBI Taxonomy" id="278943"/>
    <lineage>
        <taxon>Eukaryota</taxon>
        <taxon>Fungi</taxon>
        <taxon>Dikarya</taxon>
        <taxon>Ascomycota</taxon>
        <taxon>Pezizomycotina</taxon>
        <taxon>Leotiomycetes</taxon>
        <taxon>Helotiales</taxon>
        <taxon>Sclerotiniaceae</taxon>
        <taxon>Botrytis</taxon>
    </lineage>
</organism>
<feature type="compositionally biased region" description="Low complexity" evidence="1">
    <location>
        <begin position="8"/>
        <end position="29"/>
    </location>
</feature>
<evidence type="ECO:0000313" key="3">
    <source>
        <dbReference type="Proteomes" id="UP000297814"/>
    </source>
</evidence>
<sequence length="708" mass="81140">MPPKRKAASSNSSSKAAKAAANATPASSTDIAGGDIKFSNANTSTDYDDEDEEDAKNDGNGRKDQDDKGRGKDLDLPNPGETLSEEWCSRVSDMGFPLSQDGVELAQKLDKERDKRNQDHYDTHIYNDFNGYGSSEAVQNFLKDFNRDIYKKTISPYKKWAYIEALAVFFKAGDPAEWLMQDNPDGLREEVGMIGIMVLTSFEMLSEHKLFSADSEIKNIPIICLIILEFLDSYTTDLFNGSSWQCEVVRLCDQAGIDLSKSIRKQIDIDEEKLMAWREEYKEKKENFEGAEDGDGYKFWAEKSDWRPEDDMKEKDPDSRWSLPTKNWYRWDWKTEYQFAKVNLKGGNKYDLSKVPRSQLTFHNPKFHPLAWQLEFYDTLAYSNSLMPPKDKIVIEISSDSDTDVTTGSSKNADDKLSLAELPAAKPSSNLQMGDFKYSNTDTVNLSSSGGSRTTKFWLYSEPSTGNQRAQLASTSGGMVSTSGFLVSKNGIKLAENLFKEQQKREQMRDFDRDIFQRTVSPYNKWAYIEGLASFLTFGNLMNWAMCDDSSRIEAIINEFGTMLLTSLEMLSEHNLFVANSTVVRLCDGAGIDLMQAIQYTSEKMKIQEAKLHAWRLEYQRKQTECAFAQSQPFNGNGYMYWVSKQDWQPKQDGLHLIKEFYQPDDLVNYGQEEEGRRKWFRWELENGVLRIPDKISWWQPLFSEQKI</sequence>
<evidence type="ECO:0000313" key="2">
    <source>
        <dbReference type="EMBL" id="TGO33452.1"/>
    </source>
</evidence>
<proteinExistence type="predicted"/>